<organism evidence="4 5">
    <name type="scientific">Microvenator marinus</name>
    <dbReference type="NCBI Taxonomy" id="2600177"/>
    <lineage>
        <taxon>Bacteria</taxon>
        <taxon>Deltaproteobacteria</taxon>
        <taxon>Bradymonadales</taxon>
        <taxon>Microvenatoraceae</taxon>
        <taxon>Microvenator</taxon>
    </lineage>
</organism>
<comment type="subcellular location">
    <subcellularLocation>
        <location evidence="1">Bacterial microcompartment</location>
    </subcellularLocation>
</comment>
<protein>
    <submittedName>
        <fullName evidence="4">Ethanolamine utilization microcompartment protein EutL</fullName>
    </submittedName>
</protein>
<dbReference type="AlphaFoldDB" id="A0A5B8XW37"/>
<keyword evidence="2" id="KW-1283">Bacterial microcompartment</keyword>
<dbReference type="OrthoDB" id="3283at2"/>
<dbReference type="GO" id="GO:0031469">
    <property type="term" value="C:bacterial microcompartment"/>
    <property type="evidence" value="ECO:0007669"/>
    <property type="project" value="UniProtKB-SubCell"/>
</dbReference>
<dbReference type="EMBL" id="CP042467">
    <property type="protein sequence ID" value="QED30122.1"/>
    <property type="molecule type" value="Genomic_DNA"/>
</dbReference>
<dbReference type="KEGG" id="bbae:FRD01_23385"/>
<dbReference type="PROSITE" id="PS51931">
    <property type="entry name" value="BMC_CP"/>
    <property type="match status" value="1"/>
</dbReference>
<dbReference type="SMART" id="SM00877">
    <property type="entry name" value="BMC"/>
    <property type="match status" value="2"/>
</dbReference>
<dbReference type="NCBIfam" id="NF011934">
    <property type="entry name" value="PRK15405.1"/>
    <property type="match status" value="1"/>
</dbReference>
<dbReference type="Pfam" id="PF00936">
    <property type="entry name" value="BMC"/>
    <property type="match status" value="1"/>
</dbReference>
<dbReference type="InterPro" id="IPR044870">
    <property type="entry name" value="BMC_CP"/>
</dbReference>
<evidence type="ECO:0000259" key="3">
    <source>
        <dbReference type="PROSITE" id="PS51931"/>
    </source>
</evidence>
<feature type="domain" description="BMC circularly permuted" evidence="3">
    <location>
        <begin position="112"/>
        <end position="219"/>
    </location>
</feature>
<evidence type="ECO:0000313" key="4">
    <source>
        <dbReference type="EMBL" id="QED30122.1"/>
    </source>
</evidence>
<evidence type="ECO:0000313" key="5">
    <source>
        <dbReference type="Proteomes" id="UP000321595"/>
    </source>
</evidence>
<name>A0A5B8XW37_9DELT</name>
<proteinExistence type="predicted"/>
<evidence type="ECO:0000256" key="1">
    <source>
        <dbReference type="ARBA" id="ARBA00024322"/>
    </source>
</evidence>
<gene>
    <name evidence="4" type="primary">eutL</name>
    <name evidence="4" type="ORF">FRD01_23385</name>
</gene>
<evidence type="ECO:0000256" key="2">
    <source>
        <dbReference type="ARBA" id="ARBA00024446"/>
    </source>
</evidence>
<reference evidence="4 5" key="1">
    <citation type="submission" date="2019-08" db="EMBL/GenBank/DDBJ databases">
        <authorList>
            <person name="Liang Q."/>
        </authorList>
    </citation>
    <scope>NUCLEOTIDE SEQUENCE [LARGE SCALE GENOMIC DNA]</scope>
    <source>
        <strain evidence="4 5">V1718</strain>
    </source>
</reference>
<dbReference type="Gene3D" id="3.30.70.1710">
    <property type="match status" value="2"/>
</dbReference>
<dbReference type="Proteomes" id="UP000321595">
    <property type="component" value="Chromosome"/>
</dbReference>
<sequence>MILEPIYPKILSVRRLHNAHPSLLEAYGADPSKHSSLGLITCDQDDSTYVALDEATKHSPVDVVYAKSFYAGAAHASGRLSGEILGVIAGANPDEIEEGLKAAIRCLDHDACFYTADADGTIAVFPHVISSLGYYLSEQAGLKFGDSMAYLVAPPMEASIALDAALKAADVRAAKIFPPPTETNFAAAWLTGELPECQAAAEAFAEMVVRVGMNAIEQLG</sequence>
<dbReference type="InterPro" id="IPR037233">
    <property type="entry name" value="CcmK-like_sf"/>
</dbReference>
<dbReference type="PIRSF" id="PIRSF012290">
    <property type="entry name" value="EutL_PduB"/>
    <property type="match status" value="1"/>
</dbReference>
<keyword evidence="5" id="KW-1185">Reference proteome</keyword>
<accession>A0A5B8XW37</accession>
<dbReference type="InterPro" id="IPR009193">
    <property type="entry name" value="EutL_PduB"/>
</dbReference>
<dbReference type="RefSeq" id="WP_146963530.1">
    <property type="nucleotide sequence ID" value="NZ_CP042467.1"/>
</dbReference>
<dbReference type="InterPro" id="IPR000249">
    <property type="entry name" value="BMC_dom"/>
</dbReference>